<feature type="region of interest" description="Disordered" evidence="7">
    <location>
        <begin position="200"/>
        <end position="230"/>
    </location>
</feature>
<evidence type="ECO:0000256" key="1">
    <source>
        <dbReference type="ARBA" id="ARBA00004173"/>
    </source>
</evidence>
<keyword evidence="4" id="KW-0256">Endoplasmic reticulum</keyword>
<reference evidence="8" key="1">
    <citation type="journal article" date="2023" name="Mol. Phylogenet. Evol.">
        <title>Genome-scale phylogeny and comparative genomics of the fungal order Sordariales.</title>
        <authorList>
            <person name="Hensen N."/>
            <person name="Bonometti L."/>
            <person name="Westerberg I."/>
            <person name="Brannstrom I.O."/>
            <person name="Guillou S."/>
            <person name="Cros-Aarteil S."/>
            <person name="Calhoun S."/>
            <person name="Haridas S."/>
            <person name="Kuo A."/>
            <person name="Mondo S."/>
            <person name="Pangilinan J."/>
            <person name="Riley R."/>
            <person name="LaButti K."/>
            <person name="Andreopoulos B."/>
            <person name="Lipzen A."/>
            <person name="Chen C."/>
            <person name="Yan M."/>
            <person name="Daum C."/>
            <person name="Ng V."/>
            <person name="Clum A."/>
            <person name="Steindorff A."/>
            <person name="Ohm R.A."/>
            <person name="Martin F."/>
            <person name="Silar P."/>
            <person name="Natvig D.O."/>
            <person name="Lalanne C."/>
            <person name="Gautier V."/>
            <person name="Ament-Velasquez S.L."/>
            <person name="Kruys A."/>
            <person name="Hutchinson M.I."/>
            <person name="Powell A.J."/>
            <person name="Barry K."/>
            <person name="Miller A.N."/>
            <person name="Grigoriev I.V."/>
            <person name="Debuchy R."/>
            <person name="Gladieux P."/>
            <person name="Hiltunen Thoren M."/>
            <person name="Johannesson H."/>
        </authorList>
    </citation>
    <scope>NUCLEOTIDE SEQUENCE</scope>
    <source>
        <strain evidence="8">CBS 955.72</strain>
    </source>
</reference>
<keyword evidence="9" id="KW-1185">Reference proteome</keyword>
<dbReference type="InterPro" id="IPR029058">
    <property type="entry name" value="AB_hydrolase_fold"/>
</dbReference>
<dbReference type="GO" id="GO:0005783">
    <property type="term" value="C:endoplasmic reticulum"/>
    <property type="evidence" value="ECO:0007669"/>
    <property type="project" value="UniProtKB-SubCell"/>
</dbReference>
<sequence>MSISQIYPEPEDPQGGGTMIPVLERIDFIVVPGLSFAQNFSVTAADREDEPLNSLQDLLSADFPHSRILLFSYHPISRFEDGFTESSLRLLNQVLNRRKEDPFRPIIFIAYGVGGIVVKSALIRAAADSRYWPIKRSTRAIAFFGTPHRASSPNASLESLVSLSLVQQPRRSHPRFIGELGLAAGAANHLSLSWCPTPNRLGGGERTPPRSWLSSPSKVGTSARPVCVGK</sequence>
<comment type="subcellular location">
    <subcellularLocation>
        <location evidence="2">Endoplasmic reticulum</location>
    </subcellularLocation>
    <subcellularLocation>
        <location evidence="3">Membrane</location>
    </subcellularLocation>
    <subcellularLocation>
        <location evidence="1">Mitochondrion</location>
    </subcellularLocation>
</comment>
<dbReference type="SUPFAM" id="SSF53474">
    <property type="entry name" value="alpha/beta-Hydrolases"/>
    <property type="match status" value="1"/>
</dbReference>
<evidence type="ECO:0000256" key="4">
    <source>
        <dbReference type="ARBA" id="ARBA00022824"/>
    </source>
</evidence>
<evidence type="ECO:0000256" key="2">
    <source>
        <dbReference type="ARBA" id="ARBA00004240"/>
    </source>
</evidence>
<organism evidence="8 9">
    <name type="scientific">Lasiosphaeria hispida</name>
    <dbReference type="NCBI Taxonomy" id="260671"/>
    <lineage>
        <taxon>Eukaryota</taxon>
        <taxon>Fungi</taxon>
        <taxon>Dikarya</taxon>
        <taxon>Ascomycota</taxon>
        <taxon>Pezizomycotina</taxon>
        <taxon>Sordariomycetes</taxon>
        <taxon>Sordariomycetidae</taxon>
        <taxon>Sordariales</taxon>
        <taxon>Lasiosphaeriaceae</taxon>
        <taxon>Lasiosphaeria</taxon>
    </lineage>
</organism>
<evidence type="ECO:0000256" key="6">
    <source>
        <dbReference type="ARBA" id="ARBA00023136"/>
    </source>
</evidence>
<dbReference type="GO" id="GO:0005739">
    <property type="term" value="C:mitochondrion"/>
    <property type="evidence" value="ECO:0007669"/>
    <property type="project" value="UniProtKB-SubCell"/>
</dbReference>
<evidence type="ECO:0000256" key="5">
    <source>
        <dbReference type="ARBA" id="ARBA00023128"/>
    </source>
</evidence>
<evidence type="ECO:0008006" key="10">
    <source>
        <dbReference type="Google" id="ProtNLM"/>
    </source>
</evidence>
<protein>
    <recommendedName>
        <fullName evidence="10">DUF676 domain-containing protein</fullName>
    </recommendedName>
</protein>
<evidence type="ECO:0000256" key="3">
    <source>
        <dbReference type="ARBA" id="ARBA00004370"/>
    </source>
</evidence>
<dbReference type="PANTHER" id="PTHR48182">
    <property type="entry name" value="PROTEIN SERAC1"/>
    <property type="match status" value="1"/>
</dbReference>
<evidence type="ECO:0000313" key="9">
    <source>
        <dbReference type="Proteomes" id="UP001275084"/>
    </source>
</evidence>
<evidence type="ECO:0000313" key="8">
    <source>
        <dbReference type="EMBL" id="KAK3346554.1"/>
    </source>
</evidence>
<keyword evidence="5" id="KW-0496">Mitochondrion</keyword>
<name>A0AAJ0HBH7_9PEZI</name>
<comment type="caution">
    <text evidence="8">The sequence shown here is derived from an EMBL/GenBank/DDBJ whole genome shotgun (WGS) entry which is preliminary data.</text>
</comment>
<dbReference type="AlphaFoldDB" id="A0AAJ0HBH7"/>
<proteinExistence type="predicted"/>
<dbReference type="EMBL" id="JAUIQD010000006">
    <property type="protein sequence ID" value="KAK3346554.1"/>
    <property type="molecule type" value="Genomic_DNA"/>
</dbReference>
<accession>A0AAJ0HBH7</accession>
<dbReference type="InterPro" id="IPR052374">
    <property type="entry name" value="SERAC1"/>
</dbReference>
<dbReference type="PANTHER" id="PTHR48182:SF2">
    <property type="entry name" value="PROTEIN SERAC1"/>
    <property type="match status" value="1"/>
</dbReference>
<reference evidence="8" key="2">
    <citation type="submission" date="2023-06" db="EMBL/GenBank/DDBJ databases">
        <authorList>
            <consortium name="Lawrence Berkeley National Laboratory"/>
            <person name="Haridas S."/>
            <person name="Hensen N."/>
            <person name="Bonometti L."/>
            <person name="Westerberg I."/>
            <person name="Brannstrom I.O."/>
            <person name="Guillou S."/>
            <person name="Cros-Aarteil S."/>
            <person name="Calhoun S."/>
            <person name="Kuo A."/>
            <person name="Mondo S."/>
            <person name="Pangilinan J."/>
            <person name="Riley R."/>
            <person name="Labutti K."/>
            <person name="Andreopoulos B."/>
            <person name="Lipzen A."/>
            <person name="Chen C."/>
            <person name="Yanf M."/>
            <person name="Daum C."/>
            <person name="Ng V."/>
            <person name="Clum A."/>
            <person name="Steindorff A."/>
            <person name="Ohm R."/>
            <person name="Martin F."/>
            <person name="Silar P."/>
            <person name="Natvig D."/>
            <person name="Lalanne C."/>
            <person name="Gautier V."/>
            <person name="Ament-Velasquez S.L."/>
            <person name="Kruys A."/>
            <person name="Hutchinson M.I."/>
            <person name="Powell A.J."/>
            <person name="Barry K."/>
            <person name="Miller A.N."/>
            <person name="Grigoriev I.V."/>
            <person name="Debuchy R."/>
            <person name="Gladieux P."/>
            <person name="Thoren M.H."/>
            <person name="Johannesson H."/>
        </authorList>
    </citation>
    <scope>NUCLEOTIDE SEQUENCE</scope>
    <source>
        <strain evidence="8">CBS 955.72</strain>
    </source>
</reference>
<gene>
    <name evidence="8" type="ORF">B0T25DRAFT_552281</name>
</gene>
<keyword evidence="6" id="KW-0472">Membrane</keyword>
<evidence type="ECO:0000256" key="7">
    <source>
        <dbReference type="SAM" id="MobiDB-lite"/>
    </source>
</evidence>
<dbReference type="Proteomes" id="UP001275084">
    <property type="component" value="Unassembled WGS sequence"/>
</dbReference>
<dbReference type="GO" id="GO:0016020">
    <property type="term" value="C:membrane"/>
    <property type="evidence" value="ECO:0007669"/>
    <property type="project" value="UniProtKB-SubCell"/>
</dbReference>